<keyword evidence="8" id="KW-1185">Reference proteome</keyword>
<dbReference type="Proteomes" id="UP000704712">
    <property type="component" value="Unassembled WGS sequence"/>
</dbReference>
<comment type="similarity">
    <text evidence="2 5">Belongs to the RxLR effector family.</text>
</comment>
<evidence type="ECO:0000313" key="8">
    <source>
        <dbReference type="Proteomes" id="UP000602510"/>
    </source>
</evidence>
<evidence type="ECO:0000313" key="7">
    <source>
        <dbReference type="EMBL" id="KAF4140636.1"/>
    </source>
</evidence>
<evidence type="ECO:0000313" key="6">
    <source>
        <dbReference type="EMBL" id="KAF4033093.1"/>
    </source>
</evidence>
<name>A0A833W7Z8_PHYIN</name>
<feature type="signal peptide" evidence="5">
    <location>
        <begin position="1"/>
        <end position="22"/>
    </location>
</feature>
<dbReference type="Pfam" id="PF16810">
    <property type="entry name" value="RXLR"/>
    <property type="match status" value="1"/>
</dbReference>
<feature type="chain" id="PRO_5044948266" description="RxLR effector protein" evidence="5">
    <location>
        <begin position="23"/>
        <end position="223"/>
    </location>
</feature>
<reference evidence="6" key="1">
    <citation type="submission" date="2020-04" db="EMBL/GenBank/DDBJ databases">
        <title>Hybrid Assembly of Korean Phytophthora infestans isolates.</title>
        <authorList>
            <person name="Prokchorchik M."/>
            <person name="Lee Y."/>
            <person name="Seo J."/>
            <person name="Cho J.-H."/>
            <person name="Park Y.-E."/>
            <person name="Jang D.-C."/>
            <person name="Im J.-S."/>
            <person name="Choi J.-G."/>
            <person name="Park H.-J."/>
            <person name="Lee G.-B."/>
            <person name="Lee Y.-G."/>
            <person name="Hong S.-Y."/>
            <person name="Cho K."/>
            <person name="Sohn K.H."/>
        </authorList>
    </citation>
    <scope>NUCLEOTIDE SEQUENCE</scope>
    <source>
        <strain evidence="6">KR_1_A1</strain>
        <strain evidence="7">KR_2_A2</strain>
    </source>
</reference>
<dbReference type="EMBL" id="JAACNO010001433">
    <property type="protein sequence ID" value="KAF4140636.1"/>
    <property type="molecule type" value="Genomic_DNA"/>
</dbReference>
<evidence type="ECO:0000256" key="2">
    <source>
        <dbReference type="ARBA" id="ARBA00010400"/>
    </source>
</evidence>
<proteinExistence type="inferred from homology"/>
<sequence>MHVHLVLAFIVLTAVCISRSDAVFSSSDHLKQAKMALPDATSWTRSFVGNDERKRKLRARNTRKIKTEEDDTIDSGDERTICLKETFGILRDAALKAQLKTQLQLWLALGRKPDQVWEMLQRTGKLDEYYRQYTKYFYEYFIKYLDEPMSHVPPQTVKNIWEARLHAWLQTDSPQLVFVKLGLTGTPESANGQKNFDIFEEFYKRWTKKQIKESTVPKLDIVL</sequence>
<evidence type="ECO:0000256" key="1">
    <source>
        <dbReference type="ARBA" id="ARBA00004613"/>
    </source>
</evidence>
<comment type="subcellular location">
    <subcellularLocation>
        <location evidence="1 5">Secreted</location>
    </subcellularLocation>
</comment>
<evidence type="ECO:0000256" key="4">
    <source>
        <dbReference type="ARBA" id="ARBA00022729"/>
    </source>
</evidence>
<comment type="domain">
    <text evidence="5">The RxLR-dEER motif acts to carry the protein into the host cell cytoplasm through binding to cell surface phosphatidylinositol-3-phosphate.</text>
</comment>
<gene>
    <name evidence="6" type="ORF">GN244_ATG14977</name>
    <name evidence="7" type="ORF">GN958_ATG10173</name>
</gene>
<dbReference type="EMBL" id="WSZM01000435">
    <property type="protein sequence ID" value="KAF4033093.1"/>
    <property type="molecule type" value="Genomic_DNA"/>
</dbReference>
<dbReference type="InterPro" id="IPR031825">
    <property type="entry name" value="RXLR"/>
</dbReference>
<keyword evidence="4 5" id="KW-0732">Signal</keyword>
<evidence type="ECO:0000256" key="5">
    <source>
        <dbReference type="RuleBase" id="RU367124"/>
    </source>
</evidence>
<comment type="caution">
    <text evidence="6">The sequence shown here is derived from an EMBL/GenBank/DDBJ whole genome shotgun (WGS) entry which is preliminary data.</text>
</comment>
<dbReference type="Proteomes" id="UP000602510">
    <property type="component" value="Unassembled WGS sequence"/>
</dbReference>
<protein>
    <recommendedName>
        <fullName evidence="5">RxLR effector protein</fullName>
    </recommendedName>
</protein>
<keyword evidence="3 5" id="KW-0964">Secreted</keyword>
<accession>A0A833W7Z8</accession>
<comment type="function">
    <text evidence="5">Effector that suppresses plant defense responses during pathogen infection.</text>
</comment>
<evidence type="ECO:0000256" key="3">
    <source>
        <dbReference type="ARBA" id="ARBA00022525"/>
    </source>
</evidence>
<organism evidence="6 8">
    <name type="scientific">Phytophthora infestans</name>
    <name type="common">Potato late blight agent</name>
    <name type="synonym">Botrytis infestans</name>
    <dbReference type="NCBI Taxonomy" id="4787"/>
    <lineage>
        <taxon>Eukaryota</taxon>
        <taxon>Sar</taxon>
        <taxon>Stramenopiles</taxon>
        <taxon>Oomycota</taxon>
        <taxon>Peronosporomycetes</taxon>
        <taxon>Peronosporales</taxon>
        <taxon>Peronosporaceae</taxon>
        <taxon>Phytophthora</taxon>
    </lineage>
</organism>
<dbReference type="AlphaFoldDB" id="A0A833W7Z8"/>